<organism evidence="1 2">
    <name type="scientific">Wolfiporia cocos (strain MD-104)</name>
    <name type="common">Brown rot fungus</name>
    <dbReference type="NCBI Taxonomy" id="742152"/>
    <lineage>
        <taxon>Eukaryota</taxon>
        <taxon>Fungi</taxon>
        <taxon>Dikarya</taxon>
        <taxon>Basidiomycota</taxon>
        <taxon>Agaricomycotina</taxon>
        <taxon>Agaricomycetes</taxon>
        <taxon>Polyporales</taxon>
        <taxon>Phaeolaceae</taxon>
        <taxon>Wolfiporia</taxon>
    </lineage>
</organism>
<accession>A0A2H3JLB4</accession>
<sequence length="118" mass="13060">FTQLCTGQLLPNSIPCSSQKLFKTSCSVVLLNGDTCTPNQFVIVWSPQVMGKTFLAHIEEIVQVKGLVSDMASIPDMILLEHILVSNSASIYCMPHIRTTNSWLVVGLRVCLIDYVTF</sequence>
<evidence type="ECO:0000313" key="2">
    <source>
        <dbReference type="Proteomes" id="UP000218811"/>
    </source>
</evidence>
<evidence type="ECO:0000313" key="1">
    <source>
        <dbReference type="EMBL" id="PCH36797.1"/>
    </source>
</evidence>
<reference evidence="1 2" key="1">
    <citation type="journal article" date="2012" name="Science">
        <title>The Paleozoic origin of enzymatic lignin decomposition reconstructed from 31 fungal genomes.</title>
        <authorList>
            <person name="Floudas D."/>
            <person name="Binder M."/>
            <person name="Riley R."/>
            <person name="Barry K."/>
            <person name="Blanchette R.A."/>
            <person name="Henrissat B."/>
            <person name="Martinez A.T."/>
            <person name="Otillar R."/>
            <person name="Spatafora J.W."/>
            <person name="Yadav J.S."/>
            <person name="Aerts A."/>
            <person name="Benoit I."/>
            <person name="Boyd A."/>
            <person name="Carlson A."/>
            <person name="Copeland A."/>
            <person name="Coutinho P.M."/>
            <person name="de Vries R.P."/>
            <person name="Ferreira P."/>
            <person name="Findley K."/>
            <person name="Foster B."/>
            <person name="Gaskell J."/>
            <person name="Glotzer D."/>
            <person name="Gorecki P."/>
            <person name="Heitman J."/>
            <person name="Hesse C."/>
            <person name="Hori C."/>
            <person name="Igarashi K."/>
            <person name="Jurgens J.A."/>
            <person name="Kallen N."/>
            <person name="Kersten P."/>
            <person name="Kohler A."/>
            <person name="Kuees U."/>
            <person name="Kumar T.K.A."/>
            <person name="Kuo A."/>
            <person name="LaButti K."/>
            <person name="Larrondo L.F."/>
            <person name="Lindquist E."/>
            <person name="Ling A."/>
            <person name="Lombard V."/>
            <person name="Lucas S."/>
            <person name="Lundell T."/>
            <person name="Martin R."/>
            <person name="McLaughlin D.J."/>
            <person name="Morgenstern I."/>
            <person name="Morin E."/>
            <person name="Murat C."/>
            <person name="Nagy L.G."/>
            <person name="Nolan M."/>
            <person name="Ohm R.A."/>
            <person name="Patyshakuliyeva A."/>
            <person name="Rokas A."/>
            <person name="Ruiz-Duenas F.J."/>
            <person name="Sabat G."/>
            <person name="Salamov A."/>
            <person name="Samejima M."/>
            <person name="Schmutz J."/>
            <person name="Slot J.C."/>
            <person name="St John F."/>
            <person name="Stenlid J."/>
            <person name="Sun H."/>
            <person name="Sun S."/>
            <person name="Syed K."/>
            <person name="Tsang A."/>
            <person name="Wiebenga A."/>
            <person name="Young D."/>
            <person name="Pisabarro A."/>
            <person name="Eastwood D.C."/>
            <person name="Martin F."/>
            <person name="Cullen D."/>
            <person name="Grigoriev I.V."/>
            <person name="Hibbett D.S."/>
        </authorList>
    </citation>
    <scope>NUCLEOTIDE SEQUENCE [LARGE SCALE GENOMIC DNA]</scope>
    <source>
        <strain evidence="1 2">MD-104</strain>
    </source>
</reference>
<dbReference type="AlphaFoldDB" id="A0A2H3JLB4"/>
<proteinExistence type="predicted"/>
<gene>
    <name evidence="1" type="ORF">WOLCODRAFT_83063</name>
</gene>
<dbReference type="EMBL" id="KB467898">
    <property type="protein sequence ID" value="PCH36797.1"/>
    <property type="molecule type" value="Genomic_DNA"/>
</dbReference>
<feature type="non-terminal residue" evidence="1">
    <location>
        <position position="1"/>
    </location>
</feature>
<dbReference type="OrthoDB" id="3264327at2759"/>
<protein>
    <submittedName>
        <fullName evidence="1">Uncharacterized protein</fullName>
    </submittedName>
</protein>
<dbReference type="Proteomes" id="UP000218811">
    <property type="component" value="Unassembled WGS sequence"/>
</dbReference>
<dbReference type="STRING" id="742152.A0A2H3JLB4"/>
<name>A0A2H3JLB4_WOLCO</name>
<keyword evidence="2" id="KW-1185">Reference proteome</keyword>